<feature type="domain" description="Outer membrane protein beta-barrel" evidence="3">
    <location>
        <begin position="38"/>
        <end position="187"/>
    </location>
</feature>
<dbReference type="Proteomes" id="UP000028547">
    <property type="component" value="Unassembled WGS sequence"/>
</dbReference>
<keyword evidence="1 2" id="KW-0732">Signal</keyword>
<organism evidence="4 5">
    <name type="scientific">Archangium violaceum Cb vi76</name>
    <dbReference type="NCBI Taxonomy" id="1406225"/>
    <lineage>
        <taxon>Bacteria</taxon>
        <taxon>Pseudomonadati</taxon>
        <taxon>Myxococcota</taxon>
        <taxon>Myxococcia</taxon>
        <taxon>Myxococcales</taxon>
        <taxon>Cystobacterineae</taxon>
        <taxon>Archangiaceae</taxon>
        <taxon>Archangium</taxon>
    </lineage>
</organism>
<dbReference type="AlphaFoldDB" id="A0A084SEC4"/>
<feature type="signal peptide" evidence="2">
    <location>
        <begin position="1"/>
        <end position="16"/>
    </location>
</feature>
<accession>A0A084SEC4</accession>
<sequence length="231" mass="24702">MVVGLALLASARPALAADSDVPANFVSTDEQETLIPHVGFNIGGGLSIPITDAGDRFELGGAFQAGVSFNFNQRLGIQAEYLYSGYNIQADVLNSTGTNGTHVMQYGDLNVVYNVLPARPLGIYVLGGPGIYYRRVEVTEFAGVGVVPYCDPWLYVCYNTAVPVEEVLGSRSRTDFGLNAGVGISLRLFGGPLRLYAEGRYHFIFSGDIDTAAGPQKADGQYLPLVLGLRL</sequence>
<protein>
    <recommendedName>
        <fullName evidence="3">Outer membrane protein beta-barrel domain-containing protein</fullName>
    </recommendedName>
</protein>
<evidence type="ECO:0000313" key="4">
    <source>
        <dbReference type="EMBL" id="KFA86809.1"/>
    </source>
</evidence>
<dbReference type="SUPFAM" id="SSF56925">
    <property type="entry name" value="OMPA-like"/>
    <property type="match status" value="1"/>
</dbReference>
<proteinExistence type="predicted"/>
<evidence type="ECO:0000256" key="2">
    <source>
        <dbReference type="SAM" id="SignalP"/>
    </source>
</evidence>
<name>A0A084SEC4_9BACT</name>
<dbReference type="Pfam" id="PF13505">
    <property type="entry name" value="OMP_b-brl"/>
    <property type="match status" value="1"/>
</dbReference>
<dbReference type="InterPro" id="IPR027385">
    <property type="entry name" value="Beta-barrel_OMP"/>
</dbReference>
<gene>
    <name evidence="4" type="ORF">Q664_51380</name>
</gene>
<comment type="caution">
    <text evidence="4">The sequence shown here is derived from an EMBL/GenBank/DDBJ whole genome shotgun (WGS) entry which is preliminary data.</text>
</comment>
<dbReference type="EMBL" id="JPMI01000423">
    <property type="protein sequence ID" value="KFA86809.1"/>
    <property type="molecule type" value="Genomic_DNA"/>
</dbReference>
<evidence type="ECO:0000313" key="5">
    <source>
        <dbReference type="Proteomes" id="UP000028547"/>
    </source>
</evidence>
<dbReference type="Gene3D" id="2.40.160.20">
    <property type="match status" value="1"/>
</dbReference>
<dbReference type="InterPro" id="IPR011250">
    <property type="entry name" value="OMP/PagP_B-barrel"/>
</dbReference>
<reference evidence="4 5" key="1">
    <citation type="submission" date="2014-07" db="EMBL/GenBank/DDBJ databases">
        <title>Draft Genome Sequence of Gephyronic Acid Producer, Cystobacter violaceus Strain Cb vi76.</title>
        <authorList>
            <person name="Stevens D.C."/>
            <person name="Young J."/>
            <person name="Carmichael R."/>
            <person name="Tan J."/>
            <person name="Taylor R.E."/>
        </authorList>
    </citation>
    <scope>NUCLEOTIDE SEQUENCE [LARGE SCALE GENOMIC DNA]</scope>
    <source>
        <strain evidence="4 5">Cb vi76</strain>
    </source>
</reference>
<feature type="chain" id="PRO_5001781134" description="Outer membrane protein beta-barrel domain-containing protein" evidence="2">
    <location>
        <begin position="17"/>
        <end position="231"/>
    </location>
</feature>
<evidence type="ECO:0000256" key="1">
    <source>
        <dbReference type="ARBA" id="ARBA00022729"/>
    </source>
</evidence>
<evidence type="ECO:0000259" key="3">
    <source>
        <dbReference type="Pfam" id="PF13505"/>
    </source>
</evidence>